<keyword evidence="2" id="KW-1185">Reference proteome</keyword>
<sequence length="24" mass="2719">MGGPAYGIHWAPLLLTPLNQLHRY</sequence>
<name>A0A834SUK9_9FABA</name>
<protein>
    <submittedName>
        <fullName evidence="1">Uncharacterized protein</fullName>
    </submittedName>
</protein>
<evidence type="ECO:0000313" key="1">
    <source>
        <dbReference type="EMBL" id="KAF7809010.1"/>
    </source>
</evidence>
<evidence type="ECO:0000313" key="2">
    <source>
        <dbReference type="Proteomes" id="UP000634136"/>
    </source>
</evidence>
<accession>A0A834SUK9</accession>
<reference evidence="1" key="1">
    <citation type="submission" date="2020-09" db="EMBL/GenBank/DDBJ databases">
        <title>Genome-Enabled Discovery of Anthraquinone Biosynthesis in Senna tora.</title>
        <authorList>
            <person name="Kang S.-H."/>
            <person name="Pandey R.P."/>
            <person name="Lee C.-M."/>
            <person name="Sim J.-S."/>
            <person name="Jeong J.-T."/>
            <person name="Choi B.-S."/>
            <person name="Jung M."/>
            <person name="Ginzburg D."/>
            <person name="Zhao K."/>
            <person name="Won S.Y."/>
            <person name="Oh T.-J."/>
            <person name="Yu Y."/>
            <person name="Kim N.-H."/>
            <person name="Lee O.R."/>
            <person name="Lee T.-H."/>
            <person name="Bashyal P."/>
            <person name="Kim T.-S."/>
            <person name="Lee W.-H."/>
            <person name="Kawkins C."/>
            <person name="Kim C.-K."/>
            <person name="Kim J.S."/>
            <person name="Ahn B.O."/>
            <person name="Rhee S.Y."/>
            <person name="Sohng J.K."/>
        </authorList>
    </citation>
    <scope>NUCLEOTIDE SEQUENCE</scope>
    <source>
        <tissue evidence="1">Leaf</tissue>
    </source>
</reference>
<proteinExistence type="predicted"/>
<dbReference type="AlphaFoldDB" id="A0A834SUK9"/>
<organism evidence="1 2">
    <name type="scientific">Senna tora</name>
    <dbReference type="NCBI Taxonomy" id="362788"/>
    <lineage>
        <taxon>Eukaryota</taxon>
        <taxon>Viridiplantae</taxon>
        <taxon>Streptophyta</taxon>
        <taxon>Embryophyta</taxon>
        <taxon>Tracheophyta</taxon>
        <taxon>Spermatophyta</taxon>
        <taxon>Magnoliopsida</taxon>
        <taxon>eudicotyledons</taxon>
        <taxon>Gunneridae</taxon>
        <taxon>Pentapetalae</taxon>
        <taxon>rosids</taxon>
        <taxon>fabids</taxon>
        <taxon>Fabales</taxon>
        <taxon>Fabaceae</taxon>
        <taxon>Caesalpinioideae</taxon>
        <taxon>Cassia clade</taxon>
        <taxon>Senna</taxon>
    </lineage>
</organism>
<dbReference type="Proteomes" id="UP000634136">
    <property type="component" value="Unassembled WGS sequence"/>
</dbReference>
<gene>
    <name evidence="1" type="ORF">G2W53_035753</name>
</gene>
<dbReference type="EMBL" id="JAAIUW010000011">
    <property type="protein sequence ID" value="KAF7809010.1"/>
    <property type="molecule type" value="Genomic_DNA"/>
</dbReference>
<comment type="caution">
    <text evidence="1">The sequence shown here is derived from an EMBL/GenBank/DDBJ whole genome shotgun (WGS) entry which is preliminary data.</text>
</comment>